<proteinExistence type="predicted"/>
<accession>A0ABT1JC54</accession>
<dbReference type="RefSeq" id="WP_253804579.1">
    <property type="nucleotide sequence ID" value="NZ_BAAAUB010000114.1"/>
</dbReference>
<sequence>MTWRWEYNPDEEGVVADAPPAFVAQVEKKADEIVRAAAALYLDGTTYQGPGEKMKTADVEDGIFWYMIIPRDERIYILRAQSL</sequence>
<evidence type="ECO:0000313" key="2">
    <source>
        <dbReference type="Proteomes" id="UP001206483"/>
    </source>
</evidence>
<reference evidence="1 2" key="1">
    <citation type="submission" date="2022-06" db="EMBL/GenBank/DDBJ databases">
        <title>Sequencing the genomes of 1000 actinobacteria strains.</title>
        <authorList>
            <person name="Klenk H.-P."/>
        </authorList>
    </citation>
    <scope>NUCLEOTIDE SEQUENCE [LARGE SCALE GENOMIC DNA]</scope>
    <source>
        <strain evidence="1 2">DSM 41656</strain>
    </source>
</reference>
<keyword evidence="2" id="KW-1185">Reference proteome</keyword>
<evidence type="ECO:0008006" key="3">
    <source>
        <dbReference type="Google" id="ProtNLM"/>
    </source>
</evidence>
<dbReference type="EMBL" id="JAMZDX010000008">
    <property type="protein sequence ID" value="MCP2314261.1"/>
    <property type="molecule type" value="Genomic_DNA"/>
</dbReference>
<comment type="caution">
    <text evidence="1">The sequence shown here is derived from an EMBL/GenBank/DDBJ whole genome shotgun (WGS) entry which is preliminary data.</text>
</comment>
<dbReference type="Proteomes" id="UP001206483">
    <property type="component" value="Unassembled WGS sequence"/>
</dbReference>
<protein>
    <recommendedName>
        <fullName evidence="3">Head-to-tail adaptor</fullName>
    </recommendedName>
</protein>
<gene>
    <name evidence="1" type="ORF">FHR36_007460</name>
</gene>
<organism evidence="1 2">
    <name type="scientific">Kitasatospora paracochleata</name>
    <dbReference type="NCBI Taxonomy" id="58354"/>
    <lineage>
        <taxon>Bacteria</taxon>
        <taxon>Bacillati</taxon>
        <taxon>Actinomycetota</taxon>
        <taxon>Actinomycetes</taxon>
        <taxon>Kitasatosporales</taxon>
        <taxon>Streptomycetaceae</taxon>
        <taxon>Kitasatospora</taxon>
    </lineage>
</organism>
<evidence type="ECO:0000313" key="1">
    <source>
        <dbReference type="EMBL" id="MCP2314261.1"/>
    </source>
</evidence>
<name>A0ABT1JC54_9ACTN</name>